<proteinExistence type="predicted"/>
<comment type="caution">
    <text evidence="2">The sequence shown here is derived from an EMBL/GenBank/DDBJ whole genome shotgun (WGS) entry which is preliminary data.</text>
</comment>
<evidence type="ECO:0000256" key="1">
    <source>
        <dbReference type="SAM" id="Phobius"/>
    </source>
</evidence>
<evidence type="ECO:0000313" key="2">
    <source>
        <dbReference type="EMBL" id="MBR8133684.1"/>
    </source>
</evidence>
<protein>
    <submittedName>
        <fullName evidence="2">Uncharacterized protein</fullName>
    </submittedName>
</protein>
<accession>A0AA41EET6</accession>
<name>A0AA41EET6_9BURK</name>
<evidence type="ECO:0000313" key="3">
    <source>
        <dbReference type="Proteomes" id="UP000682266"/>
    </source>
</evidence>
<keyword evidence="1" id="KW-0472">Membrane</keyword>
<organism evidence="2 3">
    <name type="scientific">Burkholderia ambifaria</name>
    <dbReference type="NCBI Taxonomy" id="152480"/>
    <lineage>
        <taxon>Bacteria</taxon>
        <taxon>Pseudomonadati</taxon>
        <taxon>Pseudomonadota</taxon>
        <taxon>Betaproteobacteria</taxon>
        <taxon>Burkholderiales</taxon>
        <taxon>Burkholderiaceae</taxon>
        <taxon>Burkholderia</taxon>
        <taxon>Burkholderia cepacia complex</taxon>
    </lineage>
</organism>
<feature type="transmembrane region" description="Helical" evidence="1">
    <location>
        <begin position="33"/>
        <end position="51"/>
    </location>
</feature>
<dbReference type="Proteomes" id="UP000682266">
    <property type="component" value="Unassembled WGS sequence"/>
</dbReference>
<sequence length="65" mass="7280">MKWLADKAALFASALVLAGLAWAVLHFAGQWYFAIGTTLAVALLFIDNHRLRTRLRELGDKPRGR</sequence>
<gene>
    <name evidence="2" type="ORF">KDW93_32830</name>
</gene>
<dbReference type="AlphaFoldDB" id="A0AA41EET6"/>
<keyword evidence="1" id="KW-0812">Transmembrane</keyword>
<reference evidence="2" key="1">
    <citation type="submission" date="2021-04" db="EMBL/GenBank/DDBJ databases">
        <title>A collection of bacterial strains from the Burkholderia cepacia Research Laboratory and Repository.</title>
        <authorList>
            <person name="Lipuma J."/>
            <person name="Spilker T."/>
        </authorList>
    </citation>
    <scope>NUCLEOTIDE SEQUENCE</scope>
    <source>
        <strain evidence="2">AU36012</strain>
    </source>
</reference>
<keyword evidence="1" id="KW-1133">Transmembrane helix</keyword>
<dbReference type="RefSeq" id="WP_012363667.1">
    <property type="nucleotide sequence ID" value="NZ_CADEQO010000021.1"/>
</dbReference>
<dbReference type="EMBL" id="JAGSVG010000051">
    <property type="protein sequence ID" value="MBR8133684.1"/>
    <property type="molecule type" value="Genomic_DNA"/>
</dbReference>